<proteinExistence type="predicted"/>
<accession>A0A5B7KKT6</accession>
<dbReference type="EMBL" id="VSRR010145037">
    <property type="protein sequence ID" value="MPD05235.1"/>
    <property type="molecule type" value="Genomic_DNA"/>
</dbReference>
<comment type="caution">
    <text evidence="1">The sequence shown here is derived from an EMBL/GenBank/DDBJ whole genome shotgun (WGS) entry which is preliminary data.</text>
</comment>
<reference evidence="1 2" key="1">
    <citation type="submission" date="2019-05" db="EMBL/GenBank/DDBJ databases">
        <title>Another draft genome of Portunus trituberculatus and its Hox gene families provides insights of decapod evolution.</title>
        <authorList>
            <person name="Jeong J.-H."/>
            <person name="Song I."/>
            <person name="Kim S."/>
            <person name="Choi T."/>
            <person name="Kim D."/>
            <person name="Ryu S."/>
            <person name="Kim W."/>
        </authorList>
    </citation>
    <scope>NUCLEOTIDE SEQUENCE [LARGE SCALE GENOMIC DNA]</scope>
    <source>
        <tissue evidence="1">Muscle</tissue>
    </source>
</reference>
<evidence type="ECO:0000313" key="1">
    <source>
        <dbReference type="EMBL" id="MPD05235.1"/>
    </source>
</evidence>
<organism evidence="1 2">
    <name type="scientific">Portunus trituberculatus</name>
    <name type="common">Swimming crab</name>
    <name type="synonym">Neptunus trituberculatus</name>
    <dbReference type="NCBI Taxonomy" id="210409"/>
    <lineage>
        <taxon>Eukaryota</taxon>
        <taxon>Metazoa</taxon>
        <taxon>Ecdysozoa</taxon>
        <taxon>Arthropoda</taxon>
        <taxon>Crustacea</taxon>
        <taxon>Multicrustacea</taxon>
        <taxon>Malacostraca</taxon>
        <taxon>Eumalacostraca</taxon>
        <taxon>Eucarida</taxon>
        <taxon>Decapoda</taxon>
        <taxon>Pleocyemata</taxon>
        <taxon>Brachyura</taxon>
        <taxon>Eubrachyura</taxon>
        <taxon>Portunoidea</taxon>
        <taxon>Portunidae</taxon>
        <taxon>Portuninae</taxon>
        <taxon>Portunus</taxon>
    </lineage>
</organism>
<keyword evidence="2" id="KW-1185">Reference proteome</keyword>
<evidence type="ECO:0000313" key="2">
    <source>
        <dbReference type="Proteomes" id="UP000324222"/>
    </source>
</evidence>
<dbReference type="AlphaFoldDB" id="A0A5B7KKT6"/>
<protein>
    <submittedName>
        <fullName evidence="1">Uncharacterized protein</fullName>
    </submittedName>
</protein>
<gene>
    <name evidence="1" type="ORF">E2C01_100966</name>
</gene>
<sequence>MTAAAAFLFAAHPAVLTRARFSPRRAVHGEDQTRLFISAASQVEEEYAQPRQTLDPENLYTASCLLVSLEVVISTGRRPSVVLTCPCSESVNRV</sequence>
<dbReference type="Proteomes" id="UP000324222">
    <property type="component" value="Unassembled WGS sequence"/>
</dbReference>
<name>A0A5B7KKT6_PORTR</name>